<proteinExistence type="predicted"/>
<name>A0ABV1JRW2_9PSEU</name>
<dbReference type="RefSeq" id="WP_345654067.1">
    <property type="nucleotide sequence ID" value="NZ_BAABLY010000092.1"/>
</dbReference>
<comment type="caution">
    <text evidence="2">The sequence shown here is derived from an EMBL/GenBank/DDBJ whole genome shotgun (WGS) entry which is preliminary data.</text>
</comment>
<feature type="compositionally biased region" description="Pro residues" evidence="1">
    <location>
        <begin position="116"/>
        <end position="127"/>
    </location>
</feature>
<evidence type="ECO:0000313" key="3">
    <source>
        <dbReference type="Proteomes" id="UP001464923"/>
    </source>
</evidence>
<reference evidence="2 3" key="1">
    <citation type="submission" date="2024-03" db="EMBL/GenBank/DDBJ databases">
        <title>Draft genome sequence of Pseudonocardia tropica JCM 19149.</title>
        <authorList>
            <person name="Butdee W."/>
            <person name="Duangmal K."/>
        </authorList>
    </citation>
    <scope>NUCLEOTIDE SEQUENCE [LARGE SCALE GENOMIC DNA]</scope>
    <source>
        <strain evidence="2 3">JCM 19149</strain>
    </source>
</reference>
<evidence type="ECO:0000313" key="2">
    <source>
        <dbReference type="EMBL" id="MEQ3538675.1"/>
    </source>
</evidence>
<feature type="region of interest" description="Disordered" evidence="1">
    <location>
        <begin position="94"/>
        <end position="127"/>
    </location>
</feature>
<dbReference type="Proteomes" id="UP001464923">
    <property type="component" value="Unassembled WGS sequence"/>
</dbReference>
<dbReference type="InterPro" id="IPR036412">
    <property type="entry name" value="HAD-like_sf"/>
</dbReference>
<dbReference type="Gene3D" id="1.10.150.240">
    <property type="entry name" value="Putative phosphatase, domain 2"/>
    <property type="match status" value="1"/>
</dbReference>
<sequence>MTGTVPDGAPVVFDLDGTLVRSEHVHRRARARFFAEWGTEVDDGTYRHRFVGRRAADALCEVDGPWRDTDPDELVARPAGHGIALADDVVPGAPALLRSPGMRSRPRPGAHRTVPDPTPGRLPGPAA</sequence>
<evidence type="ECO:0000256" key="1">
    <source>
        <dbReference type="SAM" id="MobiDB-lite"/>
    </source>
</evidence>
<gene>
    <name evidence="2" type="ORF">WHI96_07570</name>
</gene>
<dbReference type="InterPro" id="IPR023214">
    <property type="entry name" value="HAD_sf"/>
</dbReference>
<evidence type="ECO:0008006" key="4">
    <source>
        <dbReference type="Google" id="ProtNLM"/>
    </source>
</evidence>
<organism evidence="2 3">
    <name type="scientific">Pseudonocardia tropica</name>
    <dbReference type="NCBI Taxonomy" id="681289"/>
    <lineage>
        <taxon>Bacteria</taxon>
        <taxon>Bacillati</taxon>
        <taxon>Actinomycetota</taxon>
        <taxon>Actinomycetes</taxon>
        <taxon>Pseudonocardiales</taxon>
        <taxon>Pseudonocardiaceae</taxon>
        <taxon>Pseudonocardia</taxon>
    </lineage>
</organism>
<dbReference type="EMBL" id="JBEDNP010000003">
    <property type="protein sequence ID" value="MEQ3538675.1"/>
    <property type="molecule type" value="Genomic_DNA"/>
</dbReference>
<dbReference type="InterPro" id="IPR023198">
    <property type="entry name" value="PGP-like_dom2"/>
</dbReference>
<keyword evidence="3" id="KW-1185">Reference proteome</keyword>
<protein>
    <recommendedName>
        <fullName evidence="4">Haloacid dehalogenase-like hydrolase</fullName>
    </recommendedName>
</protein>
<accession>A0ABV1JRW2</accession>
<dbReference type="SUPFAM" id="SSF56784">
    <property type="entry name" value="HAD-like"/>
    <property type="match status" value="1"/>
</dbReference>
<dbReference type="Gene3D" id="3.40.50.1000">
    <property type="entry name" value="HAD superfamily/HAD-like"/>
    <property type="match status" value="1"/>
</dbReference>